<organism evidence="1 2">
    <name type="scientific">Tissierella carlieri</name>
    <dbReference type="NCBI Taxonomy" id="689904"/>
    <lineage>
        <taxon>Bacteria</taxon>
        <taxon>Bacillati</taxon>
        <taxon>Bacillota</taxon>
        <taxon>Tissierellia</taxon>
        <taxon>Tissierellales</taxon>
        <taxon>Tissierellaceae</taxon>
        <taxon>Tissierella</taxon>
    </lineage>
</organism>
<keyword evidence="2" id="KW-1185">Reference proteome</keyword>
<evidence type="ECO:0000313" key="2">
    <source>
        <dbReference type="Proteomes" id="UP001524478"/>
    </source>
</evidence>
<sequence>MNIRTLKADEIECRVQSVKENGFSLLLYKDARVDMAILDEVFGIYGWKRKHEVIGDRLYCTVSIYDKDTNQWIDKQDVGTESYTEKEKGQASDSFKRACFNVGIGRELYTAPFIWITPIDDMKDYKGKFSVSSSFKVKEIGYNDNREINQLVIIDNKGRERFRLGKSINTTIPTTTANTQSNHSAATTEDSMKCTGCGVDINQAVSAYSIKNFGKELCRDCQSKERK</sequence>
<reference evidence="1 2" key="1">
    <citation type="submission" date="2022-06" db="EMBL/GenBank/DDBJ databases">
        <title>Isolation of gut microbiota from human fecal samples.</title>
        <authorList>
            <person name="Pamer E.G."/>
            <person name="Barat B."/>
            <person name="Waligurski E."/>
            <person name="Medina S."/>
            <person name="Paddock L."/>
            <person name="Mostad J."/>
        </authorList>
    </citation>
    <scope>NUCLEOTIDE SEQUENCE [LARGE SCALE GENOMIC DNA]</scope>
    <source>
        <strain evidence="1 2">DFI.7.95</strain>
    </source>
</reference>
<protein>
    <recommendedName>
        <fullName evidence="3">Rad52/22 family double-strand break repair protein</fullName>
    </recommendedName>
</protein>
<name>A0ABT1S4Y3_9FIRM</name>
<dbReference type="EMBL" id="JANGAC010000001">
    <property type="protein sequence ID" value="MCQ4921526.1"/>
    <property type="molecule type" value="Genomic_DNA"/>
</dbReference>
<proteinExistence type="predicted"/>
<gene>
    <name evidence="1" type="ORF">NE686_00390</name>
</gene>
<comment type="caution">
    <text evidence="1">The sequence shown here is derived from an EMBL/GenBank/DDBJ whole genome shotgun (WGS) entry which is preliminary data.</text>
</comment>
<evidence type="ECO:0008006" key="3">
    <source>
        <dbReference type="Google" id="ProtNLM"/>
    </source>
</evidence>
<accession>A0ABT1S4Y3</accession>
<evidence type="ECO:0000313" key="1">
    <source>
        <dbReference type="EMBL" id="MCQ4921526.1"/>
    </source>
</evidence>
<dbReference type="RefSeq" id="WP_256310046.1">
    <property type="nucleotide sequence ID" value="NZ_JANGAC010000001.1"/>
</dbReference>
<dbReference type="Proteomes" id="UP001524478">
    <property type="component" value="Unassembled WGS sequence"/>
</dbReference>